<sequence length="233" mass="26336">MQFKLTRKEKQMYNRKYTPARIIALADHEVFVFGSNLAGIHASGAARLAYERFGAVWGKGVGLYGQSYALPTMQGGVDTIKPYVDAFIRFARRNPHLTFLVTRIGCGIARFRDADIAPLFLAAIDQENILLPKEFVDYLLSCNQPNYCFDRFLLAQQYSYDKALQEIRSGCKRTHWIWFIFPQLAEVGNSANAQYYGLSGIAEARAYLEHPQLGARLREATQALLNHADTTAE</sequence>
<dbReference type="AlphaFoldDB" id="J9CJZ7"/>
<feature type="non-terminal residue" evidence="1">
    <location>
        <position position="233"/>
    </location>
</feature>
<organism evidence="1">
    <name type="scientific">gut metagenome</name>
    <dbReference type="NCBI Taxonomy" id="749906"/>
    <lineage>
        <taxon>unclassified sequences</taxon>
        <taxon>metagenomes</taxon>
        <taxon>organismal metagenomes</taxon>
    </lineage>
</organism>
<proteinExistence type="predicted"/>
<dbReference type="InterPro" id="IPR036287">
    <property type="entry name" value="Rv1873-like_sf"/>
</dbReference>
<gene>
    <name evidence="1" type="ORF">EVA_11472</name>
</gene>
<evidence type="ECO:0000313" key="1">
    <source>
        <dbReference type="EMBL" id="EJX00421.1"/>
    </source>
</evidence>
<dbReference type="Gene3D" id="1.25.40.380">
    <property type="entry name" value="Protein of unknown function DUF1810"/>
    <property type="match status" value="1"/>
</dbReference>
<comment type="caution">
    <text evidence="1">The sequence shown here is derived from an EMBL/GenBank/DDBJ whole genome shotgun (WGS) entry which is preliminary data.</text>
</comment>
<dbReference type="InterPro" id="IPR014937">
    <property type="entry name" value="DUF1810"/>
</dbReference>
<reference evidence="1" key="1">
    <citation type="journal article" date="2012" name="PLoS ONE">
        <title>Gene sets for utilization of primary and secondary nutrition supplies in the distal gut of endangered iberian lynx.</title>
        <authorList>
            <person name="Alcaide M."/>
            <person name="Messina E."/>
            <person name="Richter M."/>
            <person name="Bargiela R."/>
            <person name="Peplies J."/>
            <person name="Huws S.A."/>
            <person name="Newbold C.J."/>
            <person name="Golyshin P.N."/>
            <person name="Simon M.A."/>
            <person name="Lopez G."/>
            <person name="Yakimov M.M."/>
            <person name="Ferrer M."/>
        </authorList>
    </citation>
    <scope>NUCLEOTIDE SEQUENCE</scope>
</reference>
<dbReference type="EMBL" id="AMCI01003384">
    <property type="protein sequence ID" value="EJX00421.1"/>
    <property type="molecule type" value="Genomic_DNA"/>
</dbReference>
<dbReference type="Pfam" id="PF08837">
    <property type="entry name" value="DUF1810"/>
    <property type="match status" value="1"/>
</dbReference>
<accession>J9CJZ7</accession>
<protein>
    <submittedName>
        <fullName evidence="1">Protein containing DUF1810</fullName>
    </submittedName>
</protein>
<name>J9CJZ7_9ZZZZ</name>
<dbReference type="SUPFAM" id="SSF140736">
    <property type="entry name" value="Rv1873-like"/>
    <property type="match status" value="1"/>
</dbReference>